<dbReference type="GO" id="GO:0005524">
    <property type="term" value="F:ATP binding"/>
    <property type="evidence" value="ECO:0007669"/>
    <property type="project" value="UniProtKB-KW"/>
</dbReference>
<dbReference type="InterPro" id="IPR027417">
    <property type="entry name" value="P-loop_NTPase"/>
</dbReference>
<dbReference type="InterPro" id="IPR011545">
    <property type="entry name" value="DEAD/DEAH_box_helicase_dom"/>
</dbReference>
<evidence type="ECO:0000256" key="4">
    <source>
        <dbReference type="ARBA" id="ARBA00022840"/>
    </source>
</evidence>
<dbReference type="GO" id="GO:0055087">
    <property type="term" value="C:Ski complex"/>
    <property type="evidence" value="ECO:0007669"/>
    <property type="project" value="TreeGrafter"/>
</dbReference>
<sequence length="793" mass="88491">MTDQDLSPAERYARARERQARLRTGFGAFEAGLGFEADEFQRRAGQALEDGTSVLVAAPTGAGKTVVAEFAVRLALDEGRRLFYTAPIKALSNQKFHELAAVHGAERVGLLTGDTVVNGDAQIVVMTTEVLRNMIYEGSSRLESLGFVVLDEVHYLADRFRGPVWEEVIIMLPDHVRLVSLSATVSNAEEFGAWLAEVRGETEVIVSERRPVPLYHHIMVGDRVYDMFGRDGKPNPALKRFTPRPGGYRGHGPGRDRGRHRDRGRDRSRAQRDRLPRRASRVQVIEELRGRGLLPAITFIFSRNGCDEAVTQCLAAGVLLTDREDRARIQERLDALAGTLEEADLGVLGFATFSQGLLAGVAAHHAGMLPQFKQLVEQLFQEGLLSVVFATETLALGINMPARTVVLEQLTKFNGETHATITPGEFTQLTGRAGRRGIDVEGHALVVWNPQLDPAEAAGLAVKRSYRLVSSFRPTYNMAANLATRLSDEEAETVLETSFAQFQADRGVVGLAKRVRKNEEALESYAGNMECERGDFAEYHRLRRQLSAAERQGRGGGDREARERRRQDLLLALRAHPCHGCPDRERHARWADRWWKLRKDTDSLIRQIEGRTSSIAKVYRRVCAVLEALEFLPDNLSQIIRIYGERDLLTALSVREGVWDGLGPAEAAGLAAALVYQPRRDDAALPERYPTERLTEALERVFRLWSQVEDLEEQHRLPRTPRPEPGLVWPVYRWAQGRSLEGVLRRGDMAAGDFVRWAKQTVDLLDQIAQVAEPGTRGVLEAAIDAVRRGVVI</sequence>
<evidence type="ECO:0000259" key="7">
    <source>
        <dbReference type="PROSITE" id="PS51194"/>
    </source>
</evidence>
<dbReference type="InterPro" id="IPR012961">
    <property type="entry name" value="Ski2/MTR4_C"/>
</dbReference>
<dbReference type="InterPro" id="IPR048392">
    <property type="entry name" value="MTR4-like_stalk"/>
</dbReference>
<feature type="domain" description="Helicase ATP-binding" evidence="6">
    <location>
        <begin position="45"/>
        <end position="203"/>
    </location>
</feature>
<dbReference type="SMART" id="SM00490">
    <property type="entry name" value="HELICc"/>
    <property type="match status" value="1"/>
</dbReference>
<keyword evidence="4" id="KW-0067">ATP-binding</keyword>
<feature type="compositionally biased region" description="Basic and acidic residues" evidence="5">
    <location>
        <begin position="263"/>
        <end position="276"/>
    </location>
</feature>
<dbReference type="GO" id="GO:0070478">
    <property type="term" value="P:nuclear-transcribed mRNA catabolic process, 3'-5' exonucleolytic nonsense-mediated decay"/>
    <property type="evidence" value="ECO:0007669"/>
    <property type="project" value="TreeGrafter"/>
</dbReference>
<evidence type="ECO:0000256" key="1">
    <source>
        <dbReference type="ARBA" id="ARBA00022741"/>
    </source>
</evidence>
<dbReference type="Gene3D" id="3.40.50.300">
    <property type="entry name" value="P-loop containing nucleotide triphosphate hydrolases"/>
    <property type="match status" value="2"/>
</dbReference>
<dbReference type="PROSITE" id="PS51192">
    <property type="entry name" value="HELICASE_ATP_BIND_1"/>
    <property type="match status" value="1"/>
</dbReference>
<keyword evidence="1" id="KW-0547">Nucleotide-binding</keyword>
<keyword evidence="2" id="KW-0378">Hydrolase</keyword>
<dbReference type="SMART" id="SM00487">
    <property type="entry name" value="DEXDc"/>
    <property type="match status" value="1"/>
</dbReference>
<dbReference type="CDD" id="cd18795">
    <property type="entry name" value="SF2_C_Ski2"/>
    <property type="match status" value="1"/>
</dbReference>
<feature type="region of interest" description="Disordered" evidence="5">
    <location>
        <begin position="235"/>
        <end position="278"/>
    </location>
</feature>
<organism evidence="8 9">
    <name type="scientific">Sediminivirga luteola</name>
    <dbReference type="NCBI Taxonomy" id="1774748"/>
    <lineage>
        <taxon>Bacteria</taxon>
        <taxon>Bacillati</taxon>
        <taxon>Actinomycetota</taxon>
        <taxon>Actinomycetes</taxon>
        <taxon>Micrococcales</taxon>
        <taxon>Brevibacteriaceae</taxon>
        <taxon>Sediminivirga</taxon>
    </lineage>
</organism>
<dbReference type="PROSITE" id="PS51194">
    <property type="entry name" value="HELICASE_CTER"/>
    <property type="match status" value="1"/>
</dbReference>
<dbReference type="Pfam" id="PF21408">
    <property type="entry name" value="MTR4-like_stalk"/>
    <property type="match status" value="1"/>
</dbReference>
<reference evidence="8" key="2">
    <citation type="submission" date="2020-09" db="EMBL/GenBank/DDBJ databases">
        <authorList>
            <person name="Sun Q."/>
            <person name="Zhou Y."/>
        </authorList>
    </citation>
    <scope>NUCLEOTIDE SEQUENCE</scope>
    <source>
        <strain evidence="8">CGMCC 1.12785</strain>
    </source>
</reference>
<dbReference type="InterPro" id="IPR014001">
    <property type="entry name" value="Helicase_ATP-bd"/>
</dbReference>
<keyword evidence="3" id="KW-0347">Helicase</keyword>
<dbReference type="EMBL" id="BMFY01000013">
    <property type="protein sequence ID" value="GGA22730.1"/>
    <property type="molecule type" value="Genomic_DNA"/>
</dbReference>
<proteinExistence type="predicted"/>
<evidence type="ECO:0000259" key="6">
    <source>
        <dbReference type="PROSITE" id="PS51192"/>
    </source>
</evidence>
<evidence type="ECO:0000256" key="2">
    <source>
        <dbReference type="ARBA" id="ARBA00022801"/>
    </source>
</evidence>
<dbReference type="PANTHER" id="PTHR12131">
    <property type="entry name" value="ATP-DEPENDENT RNA AND DNA HELICASE"/>
    <property type="match status" value="1"/>
</dbReference>
<gene>
    <name evidence="8" type="ORF">GCM10011333_27150</name>
</gene>
<dbReference type="Proteomes" id="UP000616114">
    <property type="component" value="Unassembled WGS sequence"/>
</dbReference>
<feature type="domain" description="Helicase C-terminal" evidence="7">
    <location>
        <begin position="280"/>
        <end position="490"/>
    </location>
</feature>
<dbReference type="GO" id="GO:0004386">
    <property type="term" value="F:helicase activity"/>
    <property type="evidence" value="ECO:0007669"/>
    <property type="project" value="UniProtKB-KW"/>
</dbReference>
<evidence type="ECO:0000256" key="5">
    <source>
        <dbReference type="SAM" id="MobiDB-lite"/>
    </source>
</evidence>
<dbReference type="SMART" id="SM00382">
    <property type="entry name" value="AAA"/>
    <property type="match status" value="1"/>
</dbReference>
<evidence type="ECO:0000313" key="8">
    <source>
        <dbReference type="EMBL" id="GGA22730.1"/>
    </source>
</evidence>
<dbReference type="Pfam" id="PF00271">
    <property type="entry name" value="Helicase_C"/>
    <property type="match status" value="1"/>
</dbReference>
<dbReference type="Pfam" id="PF00270">
    <property type="entry name" value="DEAD"/>
    <property type="match status" value="1"/>
</dbReference>
<dbReference type="InterPro" id="IPR001650">
    <property type="entry name" value="Helicase_C-like"/>
</dbReference>
<dbReference type="InterPro" id="IPR050699">
    <property type="entry name" value="RNA-DNA_Helicase"/>
</dbReference>
<evidence type="ECO:0008006" key="10">
    <source>
        <dbReference type="Google" id="ProtNLM"/>
    </source>
</evidence>
<protein>
    <recommendedName>
        <fullName evidence="10">ATP-dependent RNA helicase HelY</fullName>
    </recommendedName>
</protein>
<dbReference type="SUPFAM" id="SSF52540">
    <property type="entry name" value="P-loop containing nucleoside triphosphate hydrolases"/>
    <property type="match status" value="1"/>
</dbReference>
<dbReference type="Gene3D" id="1.10.3380.30">
    <property type="match status" value="1"/>
</dbReference>
<dbReference type="GO" id="GO:0016787">
    <property type="term" value="F:hydrolase activity"/>
    <property type="evidence" value="ECO:0007669"/>
    <property type="project" value="UniProtKB-KW"/>
</dbReference>
<dbReference type="RefSeq" id="WP_188551441.1">
    <property type="nucleotide sequence ID" value="NZ_BMFY01000013.1"/>
</dbReference>
<dbReference type="GO" id="GO:0003676">
    <property type="term" value="F:nucleic acid binding"/>
    <property type="evidence" value="ECO:0007669"/>
    <property type="project" value="InterPro"/>
</dbReference>
<dbReference type="Pfam" id="PF08148">
    <property type="entry name" value="DSHCT"/>
    <property type="match status" value="1"/>
</dbReference>
<keyword evidence="9" id="KW-1185">Reference proteome</keyword>
<evidence type="ECO:0000313" key="9">
    <source>
        <dbReference type="Proteomes" id="UP000616114"/>
    </source>
</evidence>
<dbReference type="SMART" id="SM01142">
    <property type="entry name" value="DSHCT"/>
    <property type="match status" value="1"/>
</dbReference>
<name>A0A8J2XM24_9MICO</name>
<dbReference type="PANTHER" id="PTHR12131:SF1">
    <property type="entry name" value="ATP-DEPENDENT RNA HELICASE SUPV3L1, MITOCHONDRIAL-RELATED"/>
    <property type="match status" value="1"/>
</dbReference>
<dbReference type="AlphaFoldDB" id="A0A8J2XM24"/>
<comment type="caution">
    <text evidence="8">The sequence shown here is derived from an EMBL/GenBank/DDBJ whole genome shotgun (WGS) entry which is preliminary data.</text>
</comment>
<dbReference type="InterPro" id="IPR003593">
    <property type="entry name" value="AAA+_ATPase"/>
</dbReference>
<reference evidence="8" key="1">
    <citation type="journal article" date="2014" name="Int. J. Syst. Evol. Microbiol.">
        <title>Complete genome sequence of Corynebacterium casei LMG S-19264T (=DSM 44701T), isolated from a smear-ripened cheese.</title>
        <authorList>
            <consortium name="US DOE Joint Genome Institute (JGI-PGF)"/>
            <person name="Walter F."/>
            <person name="Albersmeier A."/>
            <person name="Kalinowski J."/>
            <person name="Ruckert C."/>
        </authorList>
    </citation>
    <scope>NUCLEOTIDE SEQUENCE</scope>
    <source>
        <strain evidence="8">CGMCC 1.12785</strain>
    </source>
</reference>
<accession>A0A8J2XM24</accession>
<evidence type="ECO:0000256" key="3">
    <source>
        <dbReference type="ARBA" id="ARBA00022806"/>
    </source>
</evidence>